<proteinExistence type="predicted"/>
<dbReference type="NCBIfam" id="TIGR01560">
    <property type="entry name" value="put_DNA_pack"/>
    <property type="match status" value="1"/>
</dbReference>
<evidence type="ECO:0000313" key="1">
    <source>
        <dbReference type="EMBL" id="GLQ22764.1"/>
    </source>
</evidence>
<accession>A0ABQ5V706</accession>
<sequence length="166" mass="18295">MLIDLQPPPVEPITLAEAKAFIRVDHDDEDALITTLIASARDQLEAYLNTAMIARPMQVSVPAACEVRLPRWPVMSVETVLSDGVEISEYHVDLRRRPATLSVFATDHIEIAFTAGYGLGPEDVPAPLRQAMLLLVSCGFEHRDIDADTMPLMVDALTMPYRVVGL</sequence>
<dbReference type="InterPro" id="IPR011738">
    <property type="entry name" value="Phage_CHP"/>
</dbReference>
<dbReference type="NCBIfam" id="TIGR02215">
    <property type="entry name" value="phage_chp_gp8"/>
    <property type="match status" value="1"/>
</dbReference>
<name>A0ABQ5V706_9PROT</name>
<dbReference type="Gene3D" id="1.10.3230.30">
    <property type="entry name" value="Phage gp6-like head-tail connector protein"/>
    <property type="match status" value="1"/>
</dbReference>
<dbReference type="EMBL" id="BSNK01000001">
    <property type="protein sequence ID" value="GLQ22764.1"/>
    <property type="molecule type" value="Genomic_DNA"/>
</dbReference>
<dbReference type="CDD" id="cd08054">
    <property type="entry name" value="gp6"/>
    <property type="match status" value="1"/>
</dbReference>
<dbReference type="InterPro" id="IPR006450">
    <property type="entry name" value="Phage_HK97_gp6-like"/>
</dbReference>
<keyword evidence="2" id="KW-1185">Reference proteome</keyword>
<protein>
    <recommendedName>
        <fullName evidence="3">Phage gp6-like head-tail connector protein</fullName>
    </recommendedName>
</protein>
<dbReference type="Pfam" id="PF05135">
    <property type="entry name" value="Phage_connect_1"/>
    <property type="match status" value="1"/>
</dbReference>
<evidence type="ECO:0000313" key="2">
    <source>
        <dbReference type="Proteomes" id="UP001161391"/>
    </source>
</evidence>
<organism evidence="1 2">
    <name type="scientific">Algimonas ampicilliniresistens</name>
    <dbReference type="NCBI Taxonomy" id="1298735"/>
    <lineage>
        <taxon>Bacteria</taxon>
        <taxon>Pseudomonadati</taxon>
        <taxon>Pseudomonadota</taxon>
        <taxon>Alphaproteobacteria</taxon>
        <taxon>Maricaulales</taxon>
        <taxon>Robiginitomaculaceae</taxon>
        <taxon>Algimonas</taxon>
    </lineage>
</organism>
<reference evidence="1" key="1">
    <citation type="journal article" date="2014" name="Int. J. Syst. Evol. Microbiol.">
        <title>Complete genome of a new Firmicutes species belonging to the dominant human colonic microbiota ('Ruminococcus bicirculans') reveals two chromosomes and a selective capacity to utilize plant glucans.</title>
        <authorList>
            <consortium name="NISC Comparative Sequencing Program"/>
            <person name="Wegmann U."/>
            <person name="Louis P."/>
            <person name="Goesmann A."/>
            <person name="Henrissat B."/>
            <person name="Duncan S.H."/>
            <person name="Flint H.J."/>
        </authorList>
    </citation>
    <scope>NUCLEOTIDE SEQUENCE</scope>
    <source>
        <strain evidence="1">NBRC 108219</strain>
    </source>
</reference>
<dbReference type="RefSeq" id="WP_284387473.1">
    <property type="nucleotide sequence ID" value="NZ_BSNK01000001.1"/>
</dbReference>
<gene>
    <name evidence="1" type="ORF">GCM10007853_06380</name>
</gene>
<evidence type="ECO:0008006" key="3">
    <source>
        <dbReference type="Google" id="ProtNLM"/>
    </source>
</evidence>
<reference evidence="1" key="2">
    <citation type="submission" date="2023-01" db="EMBL/GenBank/DDBJ databases">
        <title>Draft genome sequence of Algimonas ampicilliniresistens strain NBRC 108219.</title>
        <authorList>
            <person name="Sun Q."/>
            <person name="Mori K."/>
        </authorList>
    </citation>
    <scope>NUCLEOTIDE SEQUENCE</scope>
    <source>
        <strain evidence="1">NBRC 108219</strain>
    </source>
</reference>
<dbReference type="Proteomes" id="UP001161391">
    <property type="component" value="Unassembled WGS sequence"/>
</dbReference>
<comment type="caution">
    <text evidence="1">The sequence shown here is derived from an EMBL/GenBank/DDBJ whole genome shotgun (WGS) entry which is preliminary data.</text>
</comment>
<dbReference type="InterPro" id="IPR021146">
    <property type="entry name" value="Phage_gp6-like_head-tail"/>
</dbReference>